<comment type="caution">
    <text evidence="2">The sequence shown here is derived from an EMBL/GenBank/DDBJ whole genome shotgun (WGS) entry which is preliminary data.</text>
</comment>
<evidence type="ECO:0000313" key="2">
    <source>
        <dbReference type="EMBL" id="ERT61940.1"/>
    </source>
</evidence>
<dbReference type="Proteomes" id="UP000017090">
    <property type="component" value="Unassembled WGS sequence"/>
</dbReference>
<evidence type="ECO:0000313" key="3">
    <source>
        <dbReference type="Proteomes" id="UP000017090"/>
    </source>
</evidence>
<dbReference type="PATRIC" id="fig|1111454.3.peg.346"/>
<dbReference type="Pfam" id="PF18050">
    <property type="entry name" value="Cyclophil_like2"/>
    <property type="match status" value="1"/>
</dbReference>
<name>U7URI5_9FIRM</name>
<organism evidence="2 3">
    <name type="scientific">Megasphaera vaginalis</name>
    <name type="common">ex Srinivasan et al. 2021</name>
    <dbReference type="NCBI Taxonomy" id="1111454"/>
    <lineage>
        <taxon>Bacteria</taxon>
        <taxon>Bacillati</taxon>
        <taxon>Bacillota</taxon>
        <taxon>Negativicutes</taxon>
        <taxon>Veillonellales</taxon>
        <taxon>Veillonellaceae</taxon>
        <taxon>Megasphaera</taxon>
    </lineage>
</organism>
<dbReference type="InterPro" id="IPR041183">
    <property type="entry name" value="Cyclophilin-like"/>
</dbReference>
<evidence type="ECO:0000259" key="1">
    <source>
        <dbReference type="Pfam" id="PF18050"/>
    </source>
</evidence>
<dbReference type="eggNOG" id="COG4925">
    <property type="taxonomic scope" value="Bacteria"/>
</dbReference>
<sequence length="187" mass="21181">MIPAEKKMRVKETAMMKYMQAKWSVLLLAACLLLLLSGCVPSKADESSLSQGETALKQVMDGQDREEEKRMYTIKVTVRGQSLYGTLENNAATKALLKQFPLHLHMVNLYGREMTYRYGQGALPTEHLRADRYDVGDIVYWAPRGSFVILYQQNGEEFERQQLGHLNGDLSIFADGSDADVTIERVE</sequence>
<keyword evidence="3" id="KW-1185">Reference proteome</keyword>
<feature type="domain" description="Cyclophilin-like" evidence="1">
    <location>
        <begin position="77"/>
        <end position="184"/>
    </location>
</feature>
<dbReference type="EMBL" id="AWXA01000007">
    <property type="protein sequence ID" value="ERT61940.1"/>
    <property type="molecule type" value="Genomic_DNA"/>
</dbReference>
<gene>
    <name evidence="2" type="ORF">HMPREF1250_2017</name>
</gene>
<accession>U7URI5</accession>
<reference evidence="2 3" key="1">
    <citation type="submission" date="2013-09" db="EMBL/GenBank/DDBJ databases">
        <authorList>
            <person name="Durkin A.S."/>
            <person name="Haft D.R."/>
            <person name="McCorrison J."/>
            <person name="Torralba M."/>
            <person name="Gillis M."/>
            <person name="Haft D.H."/>
            <person name="Methe B."/>
            <person name="Sutton G."/>
            <person name="Nelson K.E."/>
        </authorList>
    </citation>
    <scope>NUCLEOTIDE SEQUENCE [LARGE SCALE GENOMIC DNA]</scope>
    <source>
        <strain evidence="2 3">BV3C16-1</strain>
    </source>
</reference>
<dbReference type="InterPro" id="IPR029000">
    <property type="entry name" value="Cyclophilin-like_dom_sf"/>
</dbReference>
<proteinExistence type="predicted"/>
<dbReference type="SUPFAM" id="SSF50891">
    <property type="entry name" value="Cyclophilin-like"/>
    <property type="match status" value="1"/>
</dbReference>
<dbReference type="Gene3D" id="2.40.100.20">
    <property type="match status" value="1"/>
</dbReference>
<dbReference type="STRING" id="1111454.HMPREF1250_2017"/>
<protein>
    <recommendedName>
        <fullName evidence="1">Cyclophilin-like domain-containing protein</fullName>
    </recommendedName>
</protein>
<dbReference type="AlphaFoldDB" id="U7URI5"/>